<name>A0AAD4SAF4_9MAGN</name>
<organism evidence="1 2">
    <name type="scientific">Papaver atlanticum</name>
    <dbReference type="NCBI Taxonomy" id="357466"/>
    <lineage>
        <taxon>Eukaryota</taxon>
        <taxon>Viridiplantae</taxon>
        <taxon>Streptophyta</taxon>
        <taxon>Embryophyta</taxon>
        <taxon>Tracheophyta</taxon>
        <taxon>Spermatophyta</taxon>
        <taxon>Magnoliopsida</taxon>
        <taxon>Ranunculales</taxon>
        <taxon>Papaveraceae</taxon>
        <taxon>Papaveroideae</taxon>
        <taxon>Papaver</taxon>
    </lineage>
</organism>
<feature type="non-terminal residue" evidence="1">
    <location>
        <position position="68"/>
    </location>
</feature>
<accession>A0AAD4SAF4</accession>
<protein>
    <submittedName>
        <fullName evidence="1">Uncharacterized protein</fullName>
    </submittedName>
</protein>
<dbReference type="EMBL" id="JAJJMB010012161">
    <property type="protein sequence ID" value="KAI3885188.1"/>
    <property type="molecule type" value="Genomic_DNA"/>
</dbReference>
<dbReference type="Proteomes" id="UP001202328">
    <property type="component" value="Unassembled WGS sequence"/>
</dbReference>
<keyword evidence="2" id="KW-1185">Reference proteome</keyword>
<evidence type="ECO:0000313" key="2">
    <source>
        <dbReference type="Proteomes" id="UP001202328"/>
    </source>
</evidence>
<gene>
    <name evidence="1" type="ORF">MKW98_002580</name>
</gene>
<comment type="caution">
    <text evidence="1">The sequence shown here is derived from an EMBL/GenBank/DDBJ whole genome shotgun (WGS) entry which is preliminary data.</text>
</comment>
<dbReference type="AlphaFoldDB" id="A0AAD4SAF4"/>
<sequence>SKGPINQSGYEAAARNGEMKLCVLAISKVGIAGTVGYKEASGAGQDEVAAAGGLVGLGCSSKLQGLSC</sequence>
<evidence type="ECO:0000313" key="1">
    <source>
        <dbReference type="EMBL" id="KAI3885188.1"/>
    </source>
</evidence>
<reference evidence="1" key="1">
    <citation type="submission" date="2022-04" db="EMBL/GenBank/DDBJ databases">
        <title>A functionally conserved STORR gene fusion in Papaver species that diverged 16.8 million years ago.</title>
        <authorList>
            <person name="Catania T."/>
        </authorList>
    </citation>
    <scope>NUCLEOTIDE SEQUENCE</scope>
    <source>
        <strain evidence="1">S-188037</strain>
    </source>
</reference>
<proteinExistence type="predicted"/>